<keyword evidence="10" id="KW-1208">Phospholipid metabolism</keyword>
<keyword evidence="5 13" id="KW-0812">Transmembrane</keyword>
<dbReference type="InterPro" id="IPR043130">
    <property type="entry name" value="CDP-OH_PTrfase_TM_dom"/>
</dbReference>
<protein>
    <submittedName>
        <fullName evidence="14">CDP-diacylglycerol---serine O-phosphatidyltransferase</fullName>
    </submittedName>
</protein>
<evidence type="ECO:0000256" key="13">
    <source>
        <dbReference type="SAM" id="Phobius"/>
    </source>
</evidence>
<gene>
    <name evidence="14" type="ORF">SAMN05445060_1684</name>
</gene>
<comment type="similarity">
    <text evidence="2 11">Belongs to the CDP-alcohol phosphatidyltransferase class-I family.</text>
</comment>
<dbReference type="STRING" id="1344003.SAMN05445060_1684"/>
<evidence type="ECO:0000256" key="7">
    <source>
        <dbReference type="ARBA" id="ARBA00023098"/>
    </source>
</evidence>
<dbReference type="PROSITE" id="PS00379">
    <property type="entry name" value="CDP_ALCOHOL_P_TRANSF"/>
    <property type="match status" value="1"/>
</dbReference>
<keyword evidence="3" id="KW-0444">Lipid biosynthesis</keyword>
<evidence type="ECO:0000313" key="14">
    <source>
        <dbReference type="EMBL" id="SIR93644.1"/>
    </source>
</evidence>
<feature type="transmembrane region" description="Helical" evidence="13">
    <location>
        <begin position="45"/>
        <end position="67"/>
    </location>
</feature>
<accession>A0A1N7F046</accession>
<evidence type="ECO:0000256" key="3">
    <source>
        <dbReference type="ARBA" id="ARBA00022516"/>
    </source>
</evidence>
<dbReference type="GO" id="GO:0016020">
    <property type="term" value="C:membrane"/>
    <property type="evidence" value="ECO:0007669"/>
    <property type="project" value="UniProtKB-SubCell"/>
</dbReference>
<feature type="region of interest" description="Disordered" evidence="12">
    <location>
        <begin position="288"/>
        <end position="316"/>
    </location>
</feature>
<dbReference type="GO" id="GO:0008654">
    <property type="term" value="P:phospholipid biosynthetic process"/>
    <property type="evidence" value="ECO:0007669"/>
    <property type="project" value="UniProtKB-KW"/>
</dbReference>
<feature type="transmembrane region" description="Helical" evidence="13">
    <location>
        <begin position="197"/>
        <end position="214"/>
    </location>
</feature>
<evidence type="ECO:0000256" key="2">
    <source>
        <dbReference type="ARBA" id="ARBA00010441"/>
    </source>
</evidence>
<feature type="transmembrane region" description="Helical" evidence="13">
    <location>
        <begin position="132"/>
        <end position="154"/>
    </location>
</feature>
<dbReference type="RefSeq" id="WP_200799386.1">
    <property type="nucleotide sequence ID" value="NZ_FTNT01000004.1"/>
</dbReference>
<dbReference type="Pfam" id="PF01066">
    <property type="entry name" value="CDP-OH_P_transf"/>
    <property type="match status" value="1"/>
</dbReference>
<evidence type="ECO:0000256" key="1">
    <source>
        <dbReference type="ARBA" id="ARBA00004141"/>
    </source>
</evidence>
<dbReference type="AlphaFoldDB" id="A0A1N7F046"/>
<keyword evidence="6 13" id="KW-1133">Transmembrane helix</keyword>
<feature type="transmembrane region" description="Helical" evidence="13">
    <location>
        <begin position="166"/>
        <end position="185"/>
    </location>
</feature>
<dbReference type="EMBL" id="FTNT01000004">
    <property type="protein sequence ID" value="SIR93644.1"/>
    <property type="molecule type" value="Genomic_DNA"/>
</dbReference>
<name>A0A1N7F046_9NOCA</name>
<feature type="compositionally biased region" description="Basic residues" evidence="12">
    <location>
        <begin position="294"/>
        <end position="303"/>
    </location>
</feature>
<dbReference type="PANTHER" id="PTHR14269">
    <property type="entry name" value="CDP-DIACYLGLYCEROL--GLYCEROL-3-PHOSPHATE 3-PHOSPHATIDYLTRANSFERASE-RELATED"/>
    <property type="match status" value="1"/>
</dbReference>
<feature type="compositionally biased region" description="Basic and acidic residues" evidence="12">
    <location>
        <begin position="1"/>
        <end position="12"/>
    </location>
</feature>
<evidence type="ECO:0000256" key="5">
    <source>
        <dbReference type="ARBA" id="ARBA00022692"/>
    </source>
</evidence>
<comment type="subcellular location">
    <subcellularLocation>
        <location evidence="1">Membrane</location>
        <topology evidence="1">Multi-pass membrane protein</topology>
    </subcellularLocation>
</comment>
<dbReference type="InterPro" id="IPR048254">
    <property type="entry name" value="CDP_ALCOHOL_P_TRANSF_CS"/>
</dbReference>
<sequence>MSVRAPKPDRPPGSHPRRRPTRRQSSFPPSGRMSVPSALSGGGRLLVPSALTVLAICAGLSSVKFALDNRVDLSIAMIAAAALLDGLDGRVARLLGATTKIGAELDSLADAINFGVAPALTIYLVLMRDNNVGWVLALVYCCAIVLRLARFNILADDEDQPEWSKGFFVGVPAPATAIIALAPVAGRQQWGDGWWESTTAVAVWTVLSALLAVSRIPTASLKSWAVPQRALAAILFVVAVAAALLVTYPYLLMLLAIAAYLLHIPFAWRTQSWVRARPDTWDYAPSERRAERKAMRRARRPRPRVSEARLGLRRPR</sequence>
<evidence type="ECO:0000313" key="15">
    <source>
        <dbReference type="Proteomes" id="UP000186218"/>
    </source>
</evidence>
<evidence type="ECO:0000256" key="12">
    <source>
        <dbReference type="SAM" id="MobiDB-lite"/>
    </source>
</evidence>
<organism evidence="14 15">
    <name type="scientific">Williamsia sterculiae</name>
    <dbReference type="NCBI Taxonomy" id="1344003"/>
    <lineage>
        <taxon>Bacteria</taxon>
        <taxon>Bacillati</taxon>
        <taxon>Actinomycetota</taxon>
        <taxon>Actinomycetes</taxon>
        <taxon>Mycobacteriales</taxon>
        <taxon>Nocardiaceae</taxon>
        <taxon>Williamsia</taxon>
    </lineage>
</organism>
<proteinExistence type="inferred from homology"/>
<dbReference type="InterPro" id="IPR000462">
    <property type="entry name" value="CDP-OH_P_trans"/>
</dbReference>
<keyword evidence="7" id="KW-0443">Lipid metabolism</keyword>
<dbReference type="GO" id="GO:0016780">
    <property type="term" value="F:phosphotransferase activity, for other substituted phosphate groups"/>
    <property type="evidence" value="ECO:0007669"/>
    <property type="project" value="InterPro"/>
</dbReference>
<reference evidence="14 15" key="1">
    <citation type="submission" date="2017-01" db="EMBL/GenBank/DDBJ databases">
        <authorList>
            <person name="Mah S.A."/>
            <person name="Swanson W.J."/>
            <person name="Moy G.W."/>
            <person name="Vacquier V.D."/>
        </authorList>
    </citation>
    <scope>NUCLEOTIDE SEQUENCE [LARGE SCALE GENOMIC DNA]</scope>
    <source>
        <strain evidence="14 15">CPCC 203464</strain>
    </source>
</reference>
<keyword evidence="15" id="KW-1185">Reference proteome</keyword>
<keyword evidence="4 11" id="KW-0808">Transferase</keyword>
<keyword evidence="8 13" id="KW-0472">Membrane</keyword>
<evidence type="ECO:0000256" key="6">
    <source>
        <dbReference type="ARBA" id="ARBA00022989"/>
    </source>
</evidence>
<keyword evidence="9" id="KW-0594">Phospholipid biosynthesis</keyword>
<evidence type="ECO:0000256" key="11">
    <source>
        <dbReference type="RuleBase" id="RU003750"/>
    </source>
</evidence>
<dbReference type="Gene3D" id="1.20.120.1760">
    <property type="match status" value="1"/>
</dbReference>
<dbReference type="Proteomes" id="UP000186218">
    <property type="component" value="Unassembled WGS sequence"/>
</dbReference>
<evidence type="ECO:0000256" key="4">
    <source>
        <dbReference type="ARBA" id="ARBA00022679"/>
    </source>
</evidence>
<dbReference type="PANTHER" id="PTHR14269:SF61">
    <property type="entry name" value="CDP-DIACYLGLYCEROL--SERINE O-PHOSPHATIDYLTRANSFERASE"/>
    <property type="match status" value="1"/>
</dbReference>
<dbReference type="InterPro" id="IPR050324">
    <property type="entry name" value="CDP-alcohol_PTase-I"/>
</dbReference>
<feature type="region of interest" description="Disordered" evidence="12">
    <location>
        <begin position="1"/>
        <end position="36"/>
    </location>
</feature>
<feature type="transmembrane region" description="Helical" evidence="13">
    <location>
        <begin position="226"/>
        <end position="244"/>
    </location>
</feature>
<evidence type="ECO:0000256" key="9">
    <source>
        <dbReference type="ARBA" id="ARBA00023209"/>
    </source>
</evidence>
<evidence type="ECO:0000256" key="10">
    <source>
        <dbReference type="ARBA" id="ARBA00023264"/>
    </source>
</evidence>
<evidence type="ECO:0000256" key="8">
    <source>
        <dbReference type="ARBA" id="ARBA00023136"/>
    </source>
</evidence>